<protein>
    <recommendedName>
        <fullName evidence="3">Sulfur reduction protein DsrE</fullName>
    </recommendedName>
</protein>
<dbReference type="Proteomes" id="UP000650511">
    <property type="component" value="Unassembled WGS sequence"/>
</dbReference>
<name>A0A8J3A763_9ACTN</name>
<dbReference type="Gene3D" id="3.40.1260.10">
    <property type="entry name" value="DsrEFH-like"/>
    <property type="match status" value="1"/>
</dbReference>
<dbReference type="Pfam" id="PF02635">
    <property type="entry name" value="DsrE"/>
    <property type="match status" value="1"/>
</dbReference>
<keyword evidence="2" id="KW-1185">Reference proteome</keyword>
<dbReference type="AlphaFoldDB" id="A0A8J3A763"/>
<evidence type="ECO:0000313" key="1">
    <source>
        <dbReference type="EMBL" id="GGI03421.1"/>
    </source>
</evidence>
<accession>A0A8J3A763</accession>
<dbReference type="RefSeq" id="WP_130648414.1">
    <property type="nucleotide sequence ID" value="NZ_BMHA01000001.1"/>
</dbReference>
<dbReference type="SUPFAM" id="SSF75169">
    <property type="entry name" value="DsrEFH-like"/>
    <property type="match status" value="1"/>
</dbReference>
<evidence type="ECO:0000313" key="2">
    <source>
        <dbReference type="Proteomes" id="UP000650511"/>
    </source>
</evidence>
<reference evidence="1" key="1">
    <citation type="journal article" date="2014" name="Int. J. Syst. Evol. Microbiol.">
        <title>Complete genome sequence of Corynebacterium casei LMG S-19264T (=DSM 44701T), isolated from a smear-ripened cheese.</title>
        <authorList>
            <consortium name="US DOE Joint Genome Institute (JGI-PGF)"/>
            <person name="Walter F."/>
            <person name="Albersmeier A."/>
            <person name="Kalinowski J."/>
            <person name="Ruckert C."/>
        </authorList>
    </citation>
    <scope>NUCLEOTIDE SEQUENCE</scope>
    <source>
        <strain evidence="1">CGMCC 1.14988</strain>
    </source>
</reference>
<reference evidence="1" key="2">
    <citation type="submission" date="2020-09" db="EMBL/GenBank/DDBJ databases">
        <authorList>
            <person name="Sun Q."/>
            <person name="Zhou Y."/>
        </authorList>
    </citation>
    <scope>NUCLEOTIDE SEQUENCE</scope>
    <source>
        <strain evidence="1">CGMCC 1.14988</strain>
    </source>
</reference>
<organism evidence="1 2">
    <name type="scientific">Egicoccus halophilus</name>
    <dbReference type="NCBI Taxonomy" id="1670830"/>
    <lineage>
        <taxon>Bacteria</taxon>
        <taxon>Bacillati</taxon>
        <taxon>Actinomycetota</taxon>
        <taxon>Nitriliruptoria</taxon>
        <taxon>Egicoccales</taxon>
        <taxon>Egicoccaceae</taxon>
        <taxon>Egicoccus</taxon>
    </lineage>
</organism>
<gene>
    <name evidence="1" type="ORF">GCM10011354_03950</name>
</gene>
<sequence length="121" mass="12353">MSETLLFCNSHGADDPERATVPFIAAATAAVSGRTAVVVCTVEAVNLGVPGVADGIEEQGMPPLGDLVRQFTDAGGEIWLCSACALKRDITGDMELVPGATIVGAARIVEALTEGRAITLA</sequence>
<dbReference type="EMBL" id="BMHA01000001">
    <property type="protein sequence ID" value="GGI03421.1"/>
    <property type="molecule type" value="Genomic_DNA"/>
</dbReference>
<dbReference type="InterPro" id="IPR027396">
    <property type="entry name" value="DsrEFH-like"/>
</dbReference>
<comment type="caution">
    <text evidence="1">The sequence shown here is derived from an EMBL/GenBank/DDBJ whole genome shotgun (WGS) entry which is preliminary data.</text>
</comment>
<proteinExistence type="predicted"/>
<evidence type="ECO:0008006" key="3">
    <source>
        <dbReference type="Google" id="ProtNLM"/>
    </source>
</evidence>
<dbReference type="OrthoDB" id="3476440at2"/>
<dbReference type="InterPro" id="IPR003787">
    <property type="entry name" value="Sulphur_relay_DsrE/F-like"/>
</dbReference>